<organism evidence="1 2">
    <name type="scientific">Ostreococcus lucimarinus (strain CCE9901)</name>
    <dbReference type="NCBI Taxonomy" id="436017"/>
    <lineage>
        <taxon>Eukaryota</taxon>
        <taxon>Viridiplantae</taxon>
        <taxon>Chlorophyta</taxon>
        <taxon>Mamiellophyceae</taxon>
        <taxon>Mamiellales</taxon>
        <taxon>Bathycoccaceae</taxon>
        <taxon>Ostreococcus</taxon>
    </lineage>
</organism>
<evidence type="ECO:0000313" key="1">
    <source>
        <dbReference type="EMBL" id="ABO96901.1"/>
    </source>
</evidence>
<dbReference type="OrthoDB" id="428342at2759"/>
<evidence type="ECO:0000313" key="2">
    <source>
        <dbReference type="Proteomes" id="UP000001568"/>
    </source>
</evidence>
<dbReference type="eggNOG" id="KOG2796">
    <property type="taxonomic scope" value="Eukaryota"/>
</dbReference>
<dbReference type="GeneID" id="5003017"/>
<dbReference type="AlphaFoldDB" id="A4RZP5"/>
<name>A4RZP5_OSTLU</name>
<dbReference type="Proteomes" id="UP000001568">
    <property type="component" value="Chromosome 7"/>
</dbReference>
<dbReference type="EMBL" id="CP000587">
    <property type="protein sequence ID" value="ABO96901.1"/>
    <property type="molecule type" value="Genomic_DNA"/>
</dbReference>
<dbReference type="PANTHER" id="PTHR21581">
    <property type="entry name" value="D-ALANYL-D-ALANINE CARBOXYPEPTIDASE"/>
    <property type="match status" value="1"/>
</dbReference>
<dbReference type="InterPro" id="IPR011990">
    <property type="entry name" value="TPR-like_helical_dom_sf"/>
</dbReference>
<dbReference type="OMA" id="RAHLMMG"/>
<reference evidence="1 2" key="1">
    <citation type="journal article" date="2007" name="Proc. Natl. Acad. Sci. U.S.A.">
        <title>The tiny eukaryote Ostreococcus provides genomic insights into the paradox of plankton speciation.</title>
        <authorList>
            <person name="Palenik B."/>
            <person name="Grimwood J."/>
            <person name="Aerts A."/>
            <person name="Rouze P."/>
            <person name="Salamov A."/>
            <person name="Putnam N."/>
            <person name="Dupont C."/>
            <person name="Jorgensen R."/>
            <person name="Derelle E."/>
            <person name="Rombauts S."/>
            <person name="Zhou K."/>
            <person name="Otillar R."/>
            <person name="Merchant S.S."/>
            <person name="Podell S."/>
            <person name="Gaasterland T."/>
            <person name="Napoli C."/>
            <person name="Gendler K."/>
            <person name="Manuell A."/>
            <person name="Tai V."/>
            <person name="Vallon O."/>
            <person name="Piganeau G."/>
            <person name="Jancek S."/>
            <person name="Heijde M."/>
            <person name="Jabbari K."/>
            <person name="Bowler C."/>
            <person name="Lohr M."/>
            <person name="Robbens S."/>
            <person name="Werner G."/>
            <person name="Dubchak I."/>
            <person name="Pazour G.J."/>
            <person name="Ren Q."/>
            <person name="Paulsen I."/>
            <person name="Delwiche C."/>
            <person name="Schmutz J."/>
            <person name="Rokhsar D."/>
            <person name="Van de Peer Y."/>
            <person name="Moreau H."/>
            <person name="Grigoriev I.V."/>
        </authorList>
    </citation>
    <scope>NUCLEOTIDE SEQUENCE [LARGE SCALE GENOMIC DNA]</scope>
    <source>
        <strain evidence="1 2">CCE9901</strain>
    </source>
</reference>
<dbReference type="Gramene" id="ABO96901">
    <property type="protein sequence ID" value="ABO96901"/>
    <property type="gene ID" value="OSTLU_32459"/>
</dbReference>
<dbReference type="KEGG" id="olu:OSTLU_32459"/>
<dbReference type="SUPFAM" id="SSF48452">
    <property type="entry name" value="TPR-like"/>
    <property type="match status" value="1"/>
</dbReference>
<accession>A4RZP5</accession>
<keyword evidence="2" id="KW-1185">Reference proteome</keyword>
<gene>
    <name evidence="1" type="ORF">OSTLU_32459</name>
</gene>
<dbReference type="STRING" id="436017.A4RZP5"/>
<protein>
    <submittedName>
        <fullName evidence="1">Uncharacterized protein</fullName>
    </submittedName>
</protein>
<dbReference type="RefSeq" id="XP_001418608.1">
    <property type="nucleotide sequence ID" value="XM_001418571.1"/>
</dbReference>
<sequence>MARGRRAEAKAALDGAAVGRDDDDDDDATFALAALRAELPYHLNDARGSLDAMCAVHAMCAREAREARGAEAREAWRRRRDAAARGVARRHMLGDDPRAALVWLDALARSEPDEPAHFSAAGRAHLMMGDLEGARLCFEAAEKKTAALGEAATEAQRGRVLRDRGDYFLTGLRFPEARTAFAAAMAKGETDVAAKVNSAVAAVYDGDLNSSRALLESGLANVVNADVNSKARAFISPSVVKNLNSIYELTARSPAEAKRAMNDFIKLVAPEDFDVTCMAT</sequence>
<proteinExistence type="predicted"/>
<dbReference type="Gene3D" id="1.25.40.10">
    <property type="entry name" value="Tetratricopeptide repeat domain"/>
    <property type="match status" value="1"/>
</dbReference>
<dbReference type="PANTHER" id="PTHR21581:SF6">
    <property type="entry name" value="TRAFFICKING PROTEIN PARTICLE COMPLEX SUBUNIT 12"/>
    <property type="match status" value="1"/>
</dbReference>
<dbReference type="HOGENOM" id="CLU_995323_0_0_1"/>